<dbReference type="AlphaFoldDB" id="A0A212J971"/>
<evidence type="ECO:0000313" key="3">
    <source>
        <dbReference type="EMBL" id="SBV95976.1"/>
    </source>
</evidence>
<evidence type="ECO:0000256" key="1">
    <source>
        <dbReference type="ARBA" id="ARBA00022729"/>
    </source>
</evidence>
<evidence type="ECO:0000256" key="2">
    <source>
        <dbReference type="SAM" id="MobiDB-lite"/>
    </source>
</evidence>
<name>A0A212J971_9BACT</name>
<dbReference type="Gene3D" id="2.40.50.200">
    <property type="entry name" value="Bacterial OB-fold"/>
    <property type="match status" value="1"/>
</dbReference>
<proteinExistence type="predicted"/>
<feature type="compositionally biased region" description="Polar residues" evidence="2">
    <location>
        <begin position="139"/>
        <end position="149"/>
    </location>
</feature>
<reference evidence="3" key="1">
    <citation type="submission" date="2016-04" db="EMBL/GenBank/DDBJ databases">
        <authorList>
            <person name="Evans L.H."/>
            <person name="Alamgir A."/>
            <person name="Owens N."/>
            <person name="Weber N.D."/>
            <person name="Virtaneva K."/>
            <person name="Barbian K."/>
            <person name="Babar A."/>
            <person name="Rosenke K."/>
        </authorList>
    </citation>
    <scope>NUCLEOTIDE SEQUENCE</scope>
    <source>
        <strain evidence="3">92-2</strain>
    </source>
</reference>
<dbReference type="InterPro" id="IPR005220">
    <property type="entry name" value="CarO-like"/>
</dbReference>
<sequence length="149" mass="16400">MQTVRPAPYLFILLLAFSLVLSIESAPVAAGFEGPGVAVTVTRAVDVLGAQDDAPCVLEGHLVEKLPRRKHRYLFEDHSGQVVVEIDNKVFEQLTITPKDKVRLQGHVDWNRKRPNEVEVDSISVMGPISPKDLPETAAPTQKTGPARR</sequence>
<protein>
    <submittedName>
        <fullName evidence="3">Uncharacterized protein</fullName>
    </submittedName>
</protein>
<dbReference type="NCBIfam" id="NF033674">
    <property type="entry name" value="stress_OB_fold"/>
    <property type="match status" value="1"/>
</dbReference>
<organism evidence="3">
    <name type="scientific">uncultured Desulfovibrio sp</name>
    <dbReference type="NCBI Taxonomy" id="167968"/>
    <lineage>
        <taxon>Bacteria</taxon>
        <taxon>Pseudomonadati</taxon>
        <taxon>Thermodesulfobacteriota</taxon>
        <taxon>Desulfovibrionia</taxon>
        <taxon>Desulfovibrionales</taxon>
        <taxon>Desulfovibrionaceae</taxon>
        <taxon>Desulfovibrio</taxon>
        <taxon>environmental samples</taxon>
    </lineage>
</organism>
<dbReference type="EMBL" id="FLUP01000001">
    <property type="protein sequence ID" value="SBV95976.1"/>
    <property type="molecule type" value="Genomic_DNA"/>
</dbReference>
<dbReference type="SUPFAM" id="SSF101756">
    <property type="entry name" value="Hypothetical protein YgiW"/>
    <property type="match status" value="1"/>
</dbReference>
<feature type="region of interest" description="Disordered" evidence="2">
    <location>
        <begin position="123"/>
        <end position="149"/>
    </location>
</feature>
<dbReference type="InterPro" id="IPR036700">
    <property type="entry name" value="BOBF_sf"/>
</dbReference>
<dbReference type="PANTHER" id="PTHR36571">
    <property type="entry name" value="PROTEIN YGIW"/>
    <property type="match status" value="1"/>
</dbReference>
<gene>
    <name evidence="3" type="ORF">KM92DES2_10731</name>
</gene>
<keyword evidence="1" id="KW-0732">Signal</keyword>
<dbReference type="RefSeq" id="WP_215647152.1">
    <property type="nucleotide sequence ID" value="NZ_LT598928.1"/>
</dbReference>
<dbReference type="Pfam" id="PF04076">
    <property type="entry name" value="BOF"/>
    <property type="match status" value="1"/>
</dbReference>
<dbReference type="PANTHER" id="PTHR36571:SF1">
    <property type="entry name" value="PROTEIN YGIW"/>
    <property type="match status" value="1"/>
</dbReference>
<accession>A0A212J971</accession>